<evidence type="ECO:0000256" key="1">
    <source>
        <dbReference type="SAM" id="SignalP"/>
    </source>
</evidence>
<gene>
    <name evidence="2" type="ORF">SAMN06297144_0565</name>
</gene>
<protein>
    <submittedName>
        <fullName evidence="2">Conserved repeat domain-containing protein</fullName>
    </submittedName>
</protein>
<dbReference type="AlphaFoldDB" id="A0A285QD66"/>
<accession>A0A285QD66</accession>
<keyword evidence="3" id="KW-1185">Reference proteome</keyword>
<sequence>MIKNGNVNGTQALRVTAASLLACVAAVPAAVAQVTPAGTRITNTATLTHADSAGPITFPSNTVTTSVDGLVDVTVVAAAATRVVADPASQVAVPFVVTNTGNLAQDFSLAGSGGEPLRVAIDSDGTNEATRITLTPGEQQTIFVLLPGPVVDRTAVTLTATAVTGTGVQGSVLPGAGPDGSDAVLGGSGGRATAQTVLILDPAAPSLTKSQAVRAPDGSERAINGATITYQLVARFPGAKRGVVITDAIPAGTRFVADSVTLDGIRLTDADDGDAVTFDGTTVRVTLGDPTPGTVRTVRFQTIIN</sequence>
<dbReference type="OrthoDB" id="8455960at2"/>
<reference evidence="2 3" key="1">
    <citation type="submission" date="2017-07" db="EMBL/GenBank/DDBJ databases">
        <authorList>
            <person name="Sun Z.S."/>
            <person name="Albrecht U."/>
            <person name="Echele G."/>
            <person name="Lee C.C."/>
        </authorList>
    </citation>
    <scope>NUCLEOTIDE SEQUENCE [LARGE SCALE GENOMIC DNA]</scope>
    <source>
        <strain evidence="2 3">CGMCC 1.12672</strain>
    </source>
</reference>
<dbReference type="EMBL" id="OBMI01000001">
    <property type="protein sequence ID" value="SOB79468.1"/>
    <property type="molecule type" value="Genomic_DNA"/>
</dbReference>
<dbReference type="RefSeq" id="WP_097062461.1">
    <property type="nucleotide sequence ID" value="NZ_OBMI01000001.1"/>
</dbReference>
<dbReference type="Proteomes" id="UP000219494">
    <property type="component" value="Unassembled WGS sequence"/>
</dbReference>
<evidence type="ECO:0000313" key="3">
    <source>
        <dbReference type="Proteomes" id="UP000219494"/>
    </source>
</evidence>
<proteinExistence type="predicted"/>
<keyword evidence="1" id="KW-0732">Signal</keyword>
<dbReference type="NCBIfam" id="TIGR01451">
    <property type="entry name" value="B_ant_repeat"/>
    <property type="match status" value="1"/>
</dbReference>
<name>A0A285QD66_9SPHN</name>
<organism evidence="2 3">
    <name type="scientific">Sphingomonas guangdongensis</name>
    <dbReference type="NCBI Taxonomy" id="1141890"/>
    <lineage>
        <taxon>Bacteria</taxon>
        <taxon>Pseudomonadati</taxon>
        <taxon>Pseudomonadota</taxon>
        <taxon>Alphaproteobacteria</taxon>
        <taxon>Sphingomonadales</taxon>
        <taxon>Sphingomonadaceae</taxon>
        <taxon>Sphingomonas</taxon>
    </lineage>
</organism>
<evidence type="ECO:0000313" key="2">
    <source>
        <dbReference type="EMBL" id="SOB79468.1"/>
    </source>
</evidence>
<dbReference type="InterPro" id="IPR047589">
    <property type="entry name" value="DUF11_rpt"/>
</dbReference>
<feature type="chain" id="PRO_5013171219" evidence="1">
    <location>
        <begin position="33"/>
        <end position="305"/>
    </location>
</feature>
<feature type="signal peptide" evidence="1">
    <location>
        <begin position="1"/>
        <end position="32"/>
    </location>
</feature>